<gene>
    <name evidence="2" type="ORF">BaRGS_00005500</name>
</gene>
<organism evidence="2 3">
    <name type="scientific">Batillaria attramentaria</name>
    <dbReference type="NCBI Taxonomy" id="370345"/>
    <lineage>
        <taxon>Eukaryota</taxon>
        <taxon>Metazoa</taxon>
        <taxon>Spiralia</taxon>
        <taxon>Lophotrochozoa</taxon>
        <taxon>Mollusca</taxon>
        <taxon>Gastropoda</taxon>
        <taxon>Caenogastropoda</taxon>
        <taxon>Sorbeoconcha</taxon>
        <taxon>Cerithioidea</taxon>
        <taxon>Batillariidae</taxon>
        <taxon>Batillaria</taxon>
    </lineage>
</organism>
<proteinExistence type="predicted"/>
<comment type="caution">
    <text evidence="2">The sequence shown here is derived from an EMBL/GenBank/DDBJ whole genome shotgun (WGS) entry which is preliminary data.</text>
</comment>
<evidence type="ECO:0000256" key="1">
    <source>
        <dbReference type="SAM" id="SignalP"/>
    </source>
</evidence>
<accession>A0ABD0LVQ8</accession>
<keyword evidence="3" id="KW-1185">Reference proteome</keyword>
<feature type="signal peptide" evidence="1">
    <location>
        <begin position="1"/>
        <end position="22"/>
    </location>
</feature>
<evidence type="ECO:0000313" key="2">
    <source>
        <dbReference type="EMBL" id="KAK7503235.1"/>
    </source>
</evidence>
<evidence type="ECO:0000313" key="3">
    <source>
        <dbReference type="Proteomes" id="UP001519460"/>
    </source>
</evidence>
<protein>
    <submittedName>
        <fullName evidence="2">Uncharacterized protein</fullName>
    </submittedName>
</protein>
<dbReference type="EMBL" id="JACVVK020000021">
    <property type="protein sequence ID" value="KAK7503235.1"/>
    <property type="molecule type" value="Genomic_DNA"/>
</dbReference>
<keyword evidence="1" id="KW-0732">Signal</keyword>
<dbReference type="Proteomes" id="UP001519460">
    <property type="component" value="Unassembled WGS sequence"/>
</dbReference>
<dbReference type="AlphaFoldDB" id="A0ABD0LVQ8"/>
<reference evidence="2 3" key="1">
    <citation type="journal article" date="2023" name="Sci. Data">
        <title>Genome assembly of the Korean intertidal mud-creeper Batillaria attramentaria.</title>
        <authorList>
            <person name="Patra A.K."/>
            <person name="Ho P.T."/>
            <person name="Jun S."/>
            <person name="Lee S.J."/>
            <person name="Kim Y."/>
            <person name="Won Y.J."/>
        </authorList>
    </citation>
    <scope>NUCLEOTIDE SEQUENCE [LARGE SCALE GENOMIC DNA]</scope>
    <source>
        <strain evidence="2">Wonlab-2016</strain>
    </source>
</reference>
<sequence>MYCSLVGLISVWKLIIMASQQGAKHYEAVARRAVRRVESIRFQSRMASSHRMVALRRAVRVAVSDRGKKAISLGCRRLGECHPVGRH</sequence>
<name>A0ABD0LVQ8_9CAEN</name>
<feature type="chain" id="PRO_5044872217" evidence="1">
    <location>
        <begin position="23"/>
        <end position="87"/>
    </location>
</feature>